<gene>
    <name evidence="4" type="ORF">PBRASI_LOCUS8934</name>
</gene>
<proteinExistence type="predicted"/>
<evidence type="ECO:0000313" key="5">
    <source>
        <dbReference type="Proteomes" id="UP000789739"/>
    </source>
</evidence>
<evidence type="ECO:0000313" key="4">
    <source>
        <dbReference type="EMBL" id="CAG8625148.1"/>
    </source>
</evidence>
<evidence type="ECO:0000259" key="3">
    <source>
        <dbReference type="Pfam" id="PF06588"/>
    </source>
</evidence>
<dbReference type="Pfam" id="PF24681">
    <property type="entry name" value="Kelch_KLHDC2_KLHL20_DRC7"/>
    <property type="match status" value="1"/>
</dbReference>
<comment type="caution">
    <text evidence="4">The sequence shown here is derived from an EMBL/GenBank/DDBJ whole genome shotgun (WGS) entry which is preliminary data.</text>
</comment>
<keyword evidence="1" id="KW-0880">Kelch repeat</keyword>
<dbReference type="SUPFAM" id="SSF49785">
    <property type="entry name" value="Galactose-binding domain-like"/>
    <property type="match status" value="1"/>
</dbReference>
<dbReference type="InterPro" id="IPR052456">
    <property type="entry name" value="CTLH_complex_component"/>
</dbReference>
<dbReference type="PANTHER" id="PTHR15526:SF5">
    <property type="entry name" value="MUSKELIN"/>
    <property type="match status" value="1"/>
</dbReference>
<dbReference type="InterPro" id="IPR010565">
    <property type="entry name" value="Muskelin_N"/>
</dbReference>
<name>A0A9N9GTI0_9GLOM</name>
<dbReference type="Gene3D" id="2.60.120.260">
    <property type="entry name" value="Galactose-binding domain-like"/>
    <property type="match status" value="1"/>
</dbReference>
<dbReference type="OrthoDB" id="10052615at2759"/>
<evidence type="ECO:0000256" key="1">
    <source>
        <dbReference type="ARBA" id="ARBA00022441"/>
    </source>
</evidence>
<dbReference type="InterPro" id="IPR008979">
    <property type="entry name" value="Galactose-bd-like_sf"/>
</dbReference>
<dbReference type="InterPro" id="IPR015915">
    <property type="entry name" value="Kelch-typ_b-propeller"/>
</dbReference>
<dbReference type="SUPFAM" id="SSF117281">
    <property type="entry name" value="Kelch motif"/>
    <property type="match status" value="1"/>
</dbReference>
<feature type="domain" description="Muskelin N-terminal" evidence="3">
    <location>
        <begin position="47"/>
        <end position="230"/>
    </location>
</feature>
<keyword evidence="2" id="KW-0677">Repeat</keyword>
<dbReference type="Proteomes" id="UP000789739">
    <property type="component" value="Unassembled WGS sequence"/>
</dbReference>
<organism evidence="4 5">
    <name type="scientific">Paraglomus brasilianum</name>
    <dbReference type="NCBI Taxonomy" id="144538"/>
    <lineage>
        <taxon>Eukaryota</taxon>
        <taxon>Fungi</taxon>
        <taxon>Fungi incertae sedis</taxon>
        <taxon>Mucoromycota</taxon>
        <taxon>Glomeromycotina</taxon>
        <taxon>Glomeromycetes</taxon>
        <taxon>Paraglomerales</taxon>
        <taxon>Paraglomeraceae</taxon>
        <taxon>Paraglomus</taxon>
    </lineage>
</organism>
<dbReference type="EMBL" id="CAJVPI010001746">
    <property type="protein sequence ID" value="CAG8625148.1"/>
    <property type="molecule type" value="Genomic_DNA"/>
</dbReference>
<dbReference type="Gene3D" id="2.120.10.80">
    <property type="entry name" value="Kelch-type beta propeller"/>
    <property type="match status" value="2"/>
</dbReference>
<accession>A0A9N9GTI0</accession>
<sequence>MTNTTHPSTTTSTTSSSSFNFVARPSSNSYPVSHFRKLHTEFTHQVHKLTYDIDSWSSHSALYHPRHIMVNKPLEQGSRWSSNSNNQMQFITLKLDKMAIVLHVCNLKEFKVFGGVTPNNMIELLHSGLRNDHEPETFPLKHRANYVYLPFQYIKIVPMAAWGANFNFSIWYLEIRGVDDQDFVQKAYDDYITYREKETIRLCLKHLRQRNYIDTFNSLQARTNILLEDPLLTDLHSHIVVEANFDKAEEIMEMAAEKDFFNEFIRRCSYKPAWRKIEASNADGDSPCMRGGHQMCIDVEAGHVYLFAGWDGTKDLADFWVYDINANSWILISEDTQEQGGPGPRSCHKICFDPIMKQIYVFGKYIEPEARSEANLDSDFYRYDVLNNQWTTISLNTKLQGGPELIYDHQMCIDPETQILYVFGGRTMRVDPKDFSHSGLYAYEIAKDTWTLLRPDIRSDLTKSQQGGQLKSRIGHSMLFDPKEKLLYIFAGQREKEYLSDFYVYDIKNNTVHEISRDYSKQGGPEAGFTQRSTFDTEQQEFYVLSGLMRDNKRNSTSKSSFWVYSLETGQWIKIYQNEQTDNKHWIQQTPSEPCPRFAHQLVYDHVNKVQYLFGGNPGEQGNSKQRLDDFWDLRLIRPTTEEILRKVRFHIRKQKFREMCLDPSYSVDALKFLQTQLAEVVDHSNETESAEFRKRPDTFQSRTELYETLLEYFPEIMKQPKGNLIDLVKIQ</sequence>
<dbReference type="PANTHER" id="PTHR15526">
    <property type="entry name" value="MUSKELIN"/>
    <property type="match status" value="1"/>
</dbReference>
<keyword evidence="5" id="KW-1185">Reference proteome</keyword>
<evidence type="ECO:0000256" key="2">
    <source>
        <dbReference type="ARBA" id="ARBA00022737"/>
    </source>
</evidence>
<dbReference type="GO" id="GO:0005737">
    <property type="term" value="C:cytoplasm"/>
    <property type="evidence" value="ECO:0007669"/>
    <property type="project" value="TreeGrafter"/>
</dbReference>
<dbReference type="InterPro" id="IPR011043">
    <property type="entry name" value="Gal_Oxase/kelch_b-propeller"/>
</dbReference>
<dbReference type="SUPFAM" id="SSF50965">
    <property type="entry name" value="Galactose oxidase, central domain"/>
    <property type="match status" value="1"/>
</dbReference>
<reference evidence="4" key="1">
    <citation type="submission" date="2021-06" db="EMBL/GenBank/DDBJ databases">
        <authorList>
            <person name="Kallberg Y."/>
            <person name="Tangrot J."/>
            <person name="Rosling A."/>
        </authorList>
    </citation>
    <scope>NUCLEOTIDE SEQUENCE</scope>
    <source>
        <strain evidence="4">BR232B</strain>
    </source>
</reference>
<dbReference type="AlphaFoldDB" id="A0A9N9GTI0"/>
<dbReference type="InterPro" id="IPR006594">
    <property type="entry name" value="LisH"/>
</dbReference>
<dbReference type="Pfam" id="PF06588">
    <property type="entry name" value="Muskelin_N"/>
    <property type="match status" value="1"/>
</dbReference>
<protein>
    <submittedName>
        <fullName evidence="4">3139_t:CDS:1</fullName>
    </submittedName>
</protein>
<dbReference type="PROSITE" id="PS50896">
    <property type="entry name" value="LISH"/>
    <property type="match status" value="1"/>
</dbReference>